<gene>
    <name evidence="3" type="ORF">CLUMA_CG011532</name>
</gene>
<feature type="chain" id="PRO_5012430237" evidence="2">
    <location>
        <begin position="19"/>
        <end position="306"/>
    </location>
</feature>
<keyword evidence="2" id="KW-0732">Signal</keyword>
<evidence type="ECO:0000313" key="3">
    <source>
        <dbReference type="EMBL" id="CRK98166.1"/>
    </source>
</evidence>
<keyword evidence="4" id="KW-1185">Reference proteome</keyword>
<evidence type="ECO:0000313" key="4">
    <source>
        <dbReference type="Proteomes" id="UP000183832"/>
    </source>
</evidence>
<feature type="coiled-coil region" evidence="1">
    <location>
        <begin position="67"/>
        <end position="104"/>
    </location>
</feature>
<keyword evidence="1" id="KW-0175">Coiled coil</keyword>
<dbReference type="AlphaFoldDB" id="A0A1J1IGJ2"/>
<sequence>MRGIFVLLTFFMSVFAYAESTHMRCVPYVLTCEQIREKYNETLKEFVQLFKEIFRLIRRVTRRVGRLKTCSTRNQKCERINRQLEKKDEKIDEFKEKIMDLINNPQRNRRFENQITRFINRILTLIDNQKRIERRREEANCGRRCLMQLEEISDLFEMIDEKLDMWLSKVTQFVNSNKFYNDCFENIVRKLFMIFKRAVRIYENIMMKLREWFELPDEGSDEWLNYNKRALKNGELNGIGEALKPMTTRIINDIDYLIMEFEDAYVPKLPESFIEEMIFFEDLMMRDDLSEDILFEIELALDEIHA</sequence>
<dbReference type="Proteomes" id="UP000183832">
    <property type="component" value="Unassembled WGS sequence"/>
</dbReference>
<evidence type="ECO:0000256" key="2">
    <source>
        <dbReference type="SAM" id="SignalP"/>
    </source>
</evidence>
<organism evidence="3 4">
    <name type="scientific">Clunio marinus</name>
    <dbReference type="NCBI Taxonomy" id="568069"/>
    <lineage>
        <taxon>Eukaryota</taxon>
        <taxon>Metazoa</taxon>
        <taxon>Ecdysozoa</taxon>
        <taxon>Arthropoda</taxon>
        <taxon>Hexapoda</taxon>
        <taxon>Insecta</taxon>
        <taxon>Pterygota</taxon>
        <taxon>Neoptera</taxon>
        <taxon>Endopterygota</taxon>
        <taxon>Diptera</taxon>
        <taxon>Nematocera</taxon>
        <taxon>Chironomoidea</taxon>
        <taxon>Chironomidae</taxon>
        <taxon>Clunio</taxon>
    </lineage>
</organism>
<accession>A0A1J1IGJ2</accession>
<protein>
    <submittedName>
        <fullName evidence="3">CLUMA_CG011532, isoform A</fullName>
    </submittedName>
</protein>
<evidence type="ECO:0000256" key="1">
    <source>
        <dbReference type="SAM" id="Coils"/>
    </source>
</evidence>
<proteinExistence type="predicted"/>
<feature type="signal peptide" evidence="2">
    <location>
        <begin position="1"/>
        <end position="18"/>
    </location>
</feature>
<reference evidence="3 4" key="1">
    <citation type="submission" date="2015-04" db="EMBL/GenBank/DDBJ databases">
        <authorList>
            <person name="Syromyatnikov M.Y."/>
            <person name="Popov V.N."/>
        </authorList>
    </citation>
    <scope>NUCLEOTIDE SEQUENCE [LARGE SCALE GENOMIC DNA]</scope>
</reference>
<dbReference type="EMBL" id="CVRI01000047">
    <property type="protein sequence ID" value="CRK98166.1"/>
    <property type="molecule type" value="Genomic_DNA"/>
</dbReference>
<name>A0A1J1IGJ2_9DIPT</name>